<feature type="region of interest" description="Disordered" evidence="1">
    <location>
        <begin position="138"/>
        <end position="170"/>
    </location>
</feature>
<organism evidence="2">
    <name type="scientific">Sesamum radiatum</name>
    <name type="common">Black benniseed</name>
    <dbReference type="NCBI Taxonomy" id="300843"/>
    <lineage>
        <taxon>Eukaryota</taxon>
        <taxon>Viridiplantae</taxon>
        <taxon>Streptophyta</taxon>
        <taxon>Embryophyta</taxon>
        <taxon>Tracheophyta</taxon>
        <taxon>Spermatophyta</taxon>
        <taxon>Magnoliopsida</taxon>
        <taxon>eudicotyledons</taxon>
        <taxon>Gunneridae</taxon>
        <taxon>Pentapetalae</taxon>
        <taxon>asterids</taxon>
        <taxon>lamiids</taxon>
        <taxon>Lamiales</taxon>
        <taxon>Pedaliaceae</taxon>
        <taxon>Sesamum</taxon>
    </lineage>
</organism>
<dbReference type="AlphaFoldDB" id="A0AAW2L1C0"/>
<proteinExistence type="predicted"/>
<comment type="caution">
    <text evidence="2">The sequence shown here is derived from an EMBL/GenBank/DDBJ whole genome shotgun (WGS) entry which is preliminary data.</text>
</comment>
<name>A0AAW2L1C0_SESRA</name>
<gene>
    <name evidence="2" type="ORF">Sradi_5701800</name>
</gene>
<feature type="region of interest" description="Disordered" evidence="1">
    <location>
        <begin position="44"/>
        <end position="72"/>
    </location>
</feature>
<feature type="compositionally biased region" description="Low complexity" evidence="1">
    <location>
        <begin position="53"/>
        <end position="68"/>
    </location>
</feature>
<sequence>MGHLSQDFQVILNSINEDANFVSHGGKSNFNLYSNTNNPGWRNHLNFSWSNNQQQGPPGYQQPWQQPPQEKKSNLEDLLSNFITAANTLFQSQDASIRNLEVQLGQLVSIVSERKERQLSSDTEKNPREQANAITLKNGKTIGDEPPKEQIEEVQGQEGEETHDEIRGSPPKLNLHAIPYISHILSEFLRLTWISNLKFF</sequence>
<feature type="compositionally biased region" description="Basic and acidic residues" evidence="1">
    <location>
        <begin position="142"/>
        <end position="151"/>
    </location>
</feature>
<reference evidence="2" key="2">
    <citation type="journal article" date="2024" name="Plant">
        <title>Genomic evolution and insights into agronomic trait innovations of Sesamum species.</title>
        <authorList>
            <person name="Miao H."/>
            <person name="Wang L."/>
            <person name="Qu L."/>
            <person name="Liu H."/>
            <person name="Sun Y."/>
            <person name="Le M."/>
            <person name="Wang Q."/>
            <person name="Wei S."/>
            <person name="Zheng Y."/>
            <person name="Lin W."/>
            <person name="Duan Y."/>
            <person name="Cao H."/>
            <person name="Xiong S."/>
            <person name="Wang X."/>
            <person name="Wei L."/>
            <person name="Li C."/>
            <person name="Ma Q."/>
            <person name="Ju M."/>
            <person name="Zhao R."/>
            <person name="Li G."/>
            <person name="Mu C."/>
            <person name="Tian Q."/>
            <person name="Mei H."/>
            <person name="Zhang T."/>
            <person name="Gao T."/>
            <person name="Zhang H."/>
        </authorList>
    </citation>
    <scope>NUCLEOTIDE SEQUENCE</scope>
    <source>
        <strain evidence="2">G02</strain>
    </source>
</reference>
<evidence type="ECO:0000256" key="1">
    <source>
        <dbReference type="SAM" id="MobiDB-lite"/>
    </source>
</evidence>
<accession>A0AAW2L1C0</accession>
<evidence type="ECO:0000313" key="2">
    <source>
        <dbReference type="EMBL" id="KAL0313025.1"/>
    </source>
</evidence>
<dbReference type="EMBL" id="JACGWJ010000026">
    <property type="protein sequence ID" value="KAL0313025.1"/>
    <property type="molecule type" value="Genomic_DNA"/>
</dbReference>
<protein>
    <submittedName>
        <fullName evidence="2">Uncharacterized protein</fullName>
    </submittedName>
</protein>
<reference evidence="2" key="1">
    <citation type="submission" date="2020-06" db="EMBL/GenBank/DDBJ databases">
        <authorList>
            <person name="Li T."/>
            <person name="Hu X."/>
            <person name="Zhang T."/>
            <person name="Song X."/>
            <person name="Zhang H."/>
            <person name="Dai N."/>
            <person name="Sheng W."/>
            <person name="Hou X."/>
            <person name="Wei L."/>
        </authorList>
    </citation>
    <scope>NUCLEOTIDE SEQUENCE</scope>
    <source>
        <strain evidence="2">G02</strain>
        <tissue evidence="2">Leaf</tissue>
    </source>
</reference>